<dbReference type="AlphaFoldDB" id="A0AAU9ICN9"/>
<accession>A0AAU9ICN9</accession>
<dbReference type="EMBL" id="CAJZBQ010000003">
    <property type="protein sequence ID" value="CAG9311062.1"/>
    <property type="molecule type" value="Genomic_DNA"/>
</dbReference>
<proteinExistence type="predicted"/>
<dbReference type="InterPro" id="IPR046347">
    <property type="entry name" value="bZIP_sf"/>
</dbReference>
<dbReference type="InterPro" id="IPR004827">
    <property type="entry name" value="bZIP"/>
</dbReference>
<evidence type="ECO:0000313" key="3">
    <source>
        <dbReference type="Proteomes" id="UP001162131"/>
    </source>
</evidence>
<dbReference type="SMART" id="SM00338">
    <property type="entry name" value="BRLZ"/>
    <property type="match status" value="1"/>
</dbReference>
<dbReference type="Proteomes" id="UP001162131">
    <property type="component" value="Unassembled WGS sequence"/>
</dbReference>
<keyword evidence="3" id="KW-1185">Reference proteome</keyword>
<dbReference type="Gene3D" id="1.20.5.170">
    <property type="match status" value="1"/>
</dbReference>
<evidence type="ECO:0000313" key="2">
    <source>
        <dbReference type="EMBL" id="CAG9311062.1"/>
    </source>
</evidence>
<dbReference type="SUPFAM" id="SSF57959">
    <property type="entry name" value="Leucine zipper domain"/>
    <property type="match status" value="1"/>
</dbReference>
<dbReference type="PROSITE" id="PS00036">
    <property type="entry name" value="BZIP_BASIC"/>
    <property type="match status" value="1"/>
</dbReference>
<protein>
    <recommendedName>
        <fullName evidence="1">BZIP domain-containing protein</fullName>
    </recommendedName>
</protein>
<comment type="caution">
    <text evidence="2">The sequence shown here is derived from an EMBL/GenBank/DDBJ whole genome shotgun (WGS) entry which is preliminary data.</text>
</comment>
<feature type="domain" description="BZIP" evidence="1">
    <location>
        <begin position="8"/>
        <end position="58"/>
    </location>
</feature>
<organism evidence="2 3">
    <name type="scientific">Blepharisma stoltei</name>
    <dbReference type="NCBI Taxonomy" id="1481888"/>
    <lineage>
        <taxon>Eukaryota</taxon>
        <taxon>Sar</taxon>
        <taxon>Alveolata</taxon>
        <taxon>Ciliophora</taxon>
        <taxon>Postciliodesmatophora</taxon>
        <taxon>Heterotrichea</taxon>
        <taxon>Heterotrichida</taxon>
        <taxon>Blepharismidae</taxon>
        <taxon>Blepharisma</taxon>
    </lineage>
</organism>
<dbReference type="Pfam" id="PF00170">
    <property type="entry name" value="bZIP_1"/>
    <property type="match status" value="1"/>
</dbReference>
<gene>
    <name evidence="2" type="ORF">BSTOLATCC_MIC2765</name>
</gene>
<reference evidence="2" key="1">
    <citation type="submission" date="2021-09" db="EMBL/GenBank/DDBJ databases">
        <authorList>
            <consortium name="AG Swart"/>
            <person name="Singh M."/>
            <person name="Singh A."/>
            <person name="Seah K."/>
            <person name="Emmerich C."/>
        </authorList>
    </citation>
    <scope>NUCLEOTIDE SEQUENCE</scope>
    <source>
        <strain evidence="2">ATCC30299</strain>
    </source>
</reference>
<dbReference type="GO" id="GO:0003700">
    <property type="term" value="F:DNA-binding transcription factor activity"/>
    <property type="evidence" value="ECO:0007669"/>
    <property type="project" value="InterPro"/>
</dbReference>
<evidence type="ECO:0000259" key="1">
    <source>
        <dbReference type="PROSITE" id="PS50217"/>
    </source>
</evidence>
<name>A0AAU9ICN9_9CILI</name>
<dbReference type="PROSITE" id="PS50217">
    <property type="entry name" value="BZIP"/>
    <property type="match status" value="1"/>
</dbReference>
<sequence>MKEEEQIDEIKRKRLEKNKAAAMRSRLKKKLEAEQLRRHVSELSESNHNLKASLQHYEALLQAAYSENLVLKANICYVSSENELLKTRDESKIKNKLLNSS</sequence>